<keyword evidence="3 6" id="KW-0378">Hydrolase</keyword>
<comment type="similarity">
    <text evidence="1 6">Belongs to the type-B carboxylesterase/lipase family.</text>
</comment>
<dbReference type="InterPro" id="IPR050309">
    <property type="entry name" value="Type-B_Carboxylest/Lipase"/>
</dbReference>
<protein>
    <recommendedName>
        <fullName evidence="6">Carboxylic ester hydrolase</fullName>
        <ecNumber evidence="6">3.1.1.-</ecNumber>
    </recommendedName>
</protein>
<dbReference type="Gene3D" id="3.40.50.1820">
    <property type="entry name" value="alpha/beta hydrolase"/>
    <property type="match status" value="1"/>
</dbReference>
<dbReference type="InterPro" id="IPR002018">
    <property type="entry name" value="CarbesteraseB"/>
</dbReference>
<keyword evidence="6" id="KW-0732">Signal</keyword>
<sequence>MTASIVSTALAAFLLYGAVANAAQSRTGCDVSARTRASRVCDVLARTRAGRVCGVRRCASSSVEYASFRGVPYAKQPLGELRFKELQPLDHWTDVLNATTEGPVCQQTDVLYKGIQTHQGGMSEACIHANIHVPLEALPKSSDSVQTNNSTNGVPIFVFVHGGGFSFGSGDADLHGPEYLVSKGTIVITFNYRLNVFGFLSLNSDRVPGNNGLRDCVTLLRWVRDNAPAFGGNPDDVTLAGQSAGAAVAHLLTLSPATEGLFKRVVLFSGVGNSEFFSTSPVFAKIAADLFLAKVGIKPTLDPEEIHGQLVKMPIDNLMSAHSDLLNLFGFTVFSPVVESTHTGVTTIIDEDPDALIAKGRGRDIPHIIGFTSSECETFRPRFADMDIVETIAATPAILVTPKLTYQTPPATVPLLLKLIEGRYFNESRTLDDFIGYCSDAYYKYPAVKLAEKRAAIGGAPTYLFRFAYGGRRSAIKGALHLDFKGAGHIADITYIFRVNSVLGPLRGNTLDERNEDDEIKNLMTDYMINFMRTSNPTPEGEARSWPTATLPRLHTQHIVSPHEVENCALNPELREMVAFFDGLHHASHGD</sequence>
<dbReference type="AlphaFoldDB" id="B1Q145"/>
<dbReference type="Pfam" id="PF00135">
    <property type="entry name" value="COesterase"/>
    <property type="match status" value="1"/>
</dbReference>
<dbReference type="EC" id="3.1.1.-" evidence="6"/>
<evidence type="ECO:0000259" key="7">
    <source>
        <dbReference type="Pfam" id="PF00135"/>
    </source>
</evidence>
<feature type="signal peptide" evidence="6">
    <location>
        <begin position="1"/>
        <end position="22"/>
    </location>
</feature>
<dbReference type="EMBL" id="EU523701">
    <property type="protein sequence ID" value="ACB12192.1"/>
    <property type="molecule type" value="mRNA"/>
</dbReference>
<reference evidence="8" key="1">
    <citation type="submission" date="2008-02" db="EMBL/GenBank/DDBJ databases">
        <title>Molecular cloning of juvenile hormone esterase of bamboo borer, Omphisa fuscidentalis.</title>
        <authorList>
            <person name="Kamsoi O."/>
            <person name="Singtripop T."/>
            <person name="Sakurai S."/>
        </authorList>
    </citation>
    <scope>NUCLEOTIDE SEQUENCE</scope>
</reference>
<dbReference type="InterPro" id="IPR019826">
    <property type="entry name" value="Carboxylesterase_B_AS"/>
</dbReference>
<organism evidence="8">
    <name type="scientific">Omphisa fuscidentalis</name>
    <name type="common">bamboo borer</name>
    <dbReference type="NCBI Taxonomy" id="386629"/>
    <lineage>
        <taxon>Eukaryota</taxon>
        <taxon>Metazoa</taxon>
        <taxon>Ecdysozoa</taxon>
        <taxon>Arthropoda</taxon>
        <taxon>Hexapoda</taxon>
        <taxon>Insecta</taxon>
        <taxon>Pterygota</taxon>
        <taxon>Neoptera</taxon>
        <taxon>Endopterygota</taxon>
        <taxon>Lepidoptera</taxon>
        <taxon>Glossata</taxon>
        <taxon>Ditrysia</taxon>
        <taxon>Pyraloidea</taxon>
        <taxon>Crambidae</taxon>
        <taxon>Spilomelinae</taxon>
        <taxon>Omphisa</taxon>
    </lineage>
</organism>
<dbReference type="PANTHER" id="PTHR11559">
    <property type="entry name" value="CARBOXYLESTERASE"/>
    <property type="match status" value="1"/>
</dbReference>
<evidence type="ECO:0000256" key="4">
    <source>
        <dbReference type="ARBA" id="ARBA00023157"/>
    </source>
</evidence>
<name>B1Q145_9NEOP</name>
<evidence type="ECO:0000256" key="5">
    <source>
        <dbReference type="ARBA" id="ARBA00023180"/>
    </source>
</evidence>
<feature type="domain" description="Carboxylesterase type B" evidence="7">
    <location>
        <begin position="46"/>
        <end position="550"/>
    </location>
</feature>
<keyword evidence="2" id="KW-0719">Serine esterase</keyword>
<feature type="chain" id="PRO_5005122619" description="Carboxylic ester hydrolase" evidence="6">
    <location>
        <begin position="23"/>
        <end position="591"/>
    </location>
</feature>
<dbReference type="ESTHER" id="9neop-b1q145">
    <property type="family name" value="Juvenile_hormone_esterase"/>
</dbReference>
<evidence type="ECO:0000256" key="2">
    <source>
        <dbReference type="ARBA" id="ARBA00022487"/>
    </source>
</evidence>
<evidence type="ECO:0000313" key="8">
    <source>
        <dbReference type="EMBL" id="ACB12192.1"/>
    </source>
</evidence>
<evidence type="ECO:0000256" key="6">
    <source>
        <dbReference type="RuleBase" id="RU361235"/>
    </source>
</evidence>
<dbReference type="PROSITE" id="PS00122">
    <property type="entry name" value="CARBOXYLESTERASE_B_1"/>
    <property type="match status" value="1"/>
</dbReference>
<dbReference type="SUPFAM" id="SSF53474">
    <property type="entry name" value="alpha/beta-Hydrolases"/>
    <property type="match status" value="1"/>
</dbReference>
<evidence type="ECO:0000256" key="3">
    <source>
        <dbReference type="ARBA" id="ARBA00022801"/>
    </source>
</evidence>
<keyword evidence="4" id="KW-1015">Disulfide bond</keyword>
<keyword evidence="5" id="KW-0325">Glycoprotein</keyword>
<proteinExistence type="evidence at transcript level"/>
<dbReference type="GO" id="GO:0052689">
    <property type="term" value="F:carboxylic ester hydrolase activity"/>
    <property type="evidence" value="ECO:0007669"/>
    <property type="project" value="UniProtKB-KW"/>
</dbReference>
<dbReference type="InterPro" id="IPR029058">
    <property type="entry name" value="AB_hydrolase_fold"/>
</dbReference>
<evidence type="ECO:0000256" key="1">
    <source>
        <dbReference type="ARBA" id="ARBA00005964"/>
    </source>
</evidence>
<accession>B1Q145</accession>